<keyword evidence="3" id="KW-1185">Reference proteome</keyword>
<organism evidence="2 3">
    <name type="scientific">Lysobacter soli</name>
    <dbReference type="NCBI Taxonomy" id="453783"/>
    <lineage>
        <taxon>Bacteria</taxon>
        <taxon>Pseudomonadati</taxon>
        <taxon>Pseudomonadota</taxon>
        <taxon>Gammaproteobacteria</taxon>
        <taxon>Lysobacterales</taxon>
        <taxon>Lysobacteraceae</taxon>
        <taxon>Lysobacter</taxon>
    </lineage>
</organism>
<proteinExistence type="predicted"/>
<dbReference type="Proteomes" id="UP000256829">
    <property type="component" value="Unassembled WGS sequence"/>
</dbReference>
<evidence type="ECO:0000313" key="3">
    <source>
        <dbReference type="Proteomes" id="UP000256829"/>
    </source>
</evidence>
<evidence type="ECO:0000313" key="2">
    <source>
        <dbReference type="EMBL" id="RDY66700.1"/>
    </source>
</evidence>
<gene>
    <name evidence="2" type="ORF">DX912_11260</name>
</gene>
<dbReference type="EMBL" id="QTJR01000007">
    <property type="protein sequence ID" value="RDY66700.1"/>
    <property type="molecule type" value="Genomic_DNA"/>
</dbReference>
<evidence type="ECO:0000256" key="1">
    <source>
        <dbReference type="SAM" id="MobiDB-lite"/>
    </source>
</evidence>
<comment type="caution">
    <text evidence="2">The sequence shown here is derived from an EMBL/GenBank/DDBJ whole genome shotgun (WGS) entry which is preliminary data.</text>
</comment>
<sequence length="807" mass="91655">MAAFDHESPWTMSVARSKGVFAMSDSADNSLFRFTHLRAAKSRFRPDTGESPTGAAPARRTRTARERPAAAGRVATDPVRESQDLVRAQRELDKLEPLRDLDLSSERGMFTLNAGAIERLSSRTKATLQKLGVSLTEASIGQLVASIDVALSPAQPTDQPGEPPVPSPEPAQLRAVGVADLLVVKQQIKRYEAGEIAHIENLLAGESKVRTHRQLARTEEVISTLREREQEKENELQTTERFELNSETTRTQQTDHKVGFGLSLSGKYGPTVEFESKLDVSDQTSEENGLKNSVKYAKDVVERSKERIVERVREERRLTVLRETEEVNEHRLTNERSEHRAGIYQFVDKVYESQVFNYGLRQMFDFMVPEPASYMWHLEQMPQPDPELPVPPVRLEVEAPDATYVHEGNYLRLGARYGTRGLKAPPPIFLVRSASVTQGMGNDSEENQPRSRNQIEVPIPKGYRPVWALTTVVGLTDEDPHFAFSVGNEFDYWRPVATGERIDVQEGSLRFYRPNANRVTVFPSDGALFADDDKLYIHIFAHETANYSVHCKVTFQRREEALREWATTTYDAIAESYSNVLLRYQQDVEALKQKKDAQAGLGLEFGNPPSINERIIRTELKKHCLAFIRNEHAGLLNTTHTAGGSIYPPFFDIADAKADGEWVRFFEHAFEWDQIQYVFYPYFWARPGGWAERFRARNMDPVLEEFLKAGYARVVVPVRVGFEAAVSYFMETGHVWNDEGEPPINHPLYKPIVEEIRERTGGDLGEVPVGDPWETRMPTAAVLVRKGETLPEWERVSPQEWKWKPKA</sequence>
<dbReference type="AlphaFoldDB" id="A0A3D8VB82"/>
<feature type="region of interest" description="Disordered" evidence="1">
    <location>
        <begin position="43"/>
        <end position="81"/>
    </location>
</feature>
<name>A0A3D8VB82_9GAMM</name>
<accession>A0A3D8VB82</accession>
<protein>
    <submittedName>
        <fullName evidence="2">Uncharacterized protein</fullName>
    </submittedName>
</protein>
<reference evidence="2 3" key="1">
    <citation type="submission" date="2018-08" db="EMBL/GenBank/DDBJ databases">
        <title>Lysobacter soli KCTC 22011, whole genome shotgun sequence.</title>
        <authorList>
            <person name="Zhang X."/>
            <person name="Feng G."/>
            <person name="Zhu H."/>
        </authorList>
    </citation>
    <scope>NUCLEOTIDE SEQUENCE [LARGE SCALE GENOMIC DNA]</scope>
    <source>
        <strain evidence="2 3">KCTC 22011</strain>
    </source>
</reference>